<organism evidence="8 9">
    <name type="scientific">Oedothorax gibbosus</name>
    <dbReference type="NCBI Taxonomy" id="931172"/>
    <lineage>
        <taxon>Eukaryota</taxon>
        <taxon>Metazoa</taxon>
        <taxon>Ecdysozoa</taxon>
        <taxon>Arthropoda</taxon>
        <taxon>Chelicerata</taxon>
        <taxon>Arachnida</taxon>
        <taxon>Araneae</taxon>
        <taxon>Araneomorphae</taxon>
        <taxon>Entelegynae</taxon>
        <taxon>Araneoidea</taxon>
        <taxon>Linyphiidae</taxon>
        <taxon>Erigoninae</taxon>
        <taxon>Oedothorax</taxon>
    </lineage>
</organism>
<feature type="domain" description="Ig-like" evidence="7">
    <location>
        <begin position="528"/>
        <end position="623"/>
    </location>
</feature>
<dbReference type="EMBL" id="JAFNEN010000345">
    <property type="protein sequence ID" value="KAG8185134.1"/>
    <property type="molecule type" value="Genomic_DNA"/>
</dbReference>
<keyword evidence="4" id="KW-0325">Glycoprotein</keyword>
<feature type="domain" description="Ig-like" evidence="7">
    <location>
        <begin position="126"/>
        <end position="227"/>
    </location>
</feature>
<dbReference type="InterPro" id="IPR013783">
    <property type="entry name" value="Ig-like_fold"/>
</dbReference>
<dbReference type="InterPro" id="IPR003598">
    <property type="entry name" value="Ig_sub2"/>
</dbReference>
<gene>
    <name evidence="8" type="ORF">JTE90_006337</name>
</gene>
<dbReference type="InterPro" id="IPR036179">
    <property type="entry name" value="Ig-like_dom_sf"/>
</dbReference>
<feature type="signal peptide" evidence="6">
    <location>
        <begin position="1"/>
        <end position="21"/>
    </location>
</feature>
<dbReference type="InterPro" id="IPR051275">
    <property type="entry name" value="Cell_adhesion_signaling"/>
</dbReference>
<name>A0AAV6ULG8_9ARAC</name>
<evidence type="ECO:0000313" key="9">
    <source>
        <dbReference type="Proteomes" id="UP000827092"/>
    </source>
</evidence>
<dbReference type="PROSITE" id="PS50835">
    <property type="entry name" value="IG_LIKE"/>
    <property type="match status" value="9"/>
</dbReference>
<dbReference type="SMART" id="SM00409">
    <property type="entry name" value="IG"/>
    <property type="match status" value="9"/>
</dbReference>
<keyword evidence="2" id="KW-0472">Membrane</keyword>
<dbReference type="CDD" id="cd00096">
    <property type="entry name" value="Ig"/>
    <property type="match status" value="2"/>
</dbReference>
<feature type="domain" description="Ig-like" evidence="7">
    <location>
        <begin position="345"/>
        <end position="426"/>
    </location>
</feature>
<proteinExistence type="predicted"/>
<dbReference type="GO" id="GO:0005886">
    <property type="term" value="C:plasma membrane"/>
    <property type="evidence" value="ECO:0007669"/>
    <property type="project" value="TreeGrafter"/>
</dbReference>
<keyword evidence="3" id="KW-1015">Disulfide bond</keyword>
<evidence type="ECO:0000256" key="2">
    <source>
        <dbReference type="ARBA" id="ARBA00023136"/>
    </source>
</evidence>
<dbReference type="Pfam" id="PF13927">
    <property type="entry name" value="Ig_3"/>
    <property type="match status" value="3"/>
</dbReference>
<keyword evidence="5" id="KW-0393">Immunoglobulin domain</keyword>
<protein>
    <recommendedName>
        <fullName evidence="7">Ig-like domain-containing protein</fullName>
    </recommendedName>
</protein>
<dbReference type="InterPro" id="IPR013162">
    <property type="entry name" value="CD80_C2-set"/>
</dbReference>
<feature type="domain" description="Ig-like" evidence="7">
    <location>
        <begin position="725"/>
        <end position="801"/>
    </location>
</feature>
<dbReference type="AlphaFoldDB" id="A0AAV6ULG8"/>
<evidence type="ECO:0000256" key="4">
    <source>
        <dbReference type="ARBA" id="ARBA00023180"/>
    </source>
</evidence>
<feature type="domain" description="Ig-like" evidence="7">
    <location>
        <begin position="630"/>
        <end position="717"/>
    </location>
</feature>
<dbReference type="SUPFAM" id="SSF48726">
    <property type="entry name" value="Immunoglobulin"/>
    <property type="match status" value="9"/>
</dbReference>
<accession>A0AAV6ULG8</accession>
<evidence type="ECO:0000313" key="8">
    <source>
        <dbReference type="EMBL" id="KAG8185134.1"/>
    </source>
</evidence>
<dbReference type="PANTHER" id="PTHR11640">
    <property type="entry name" value="NEPHRIN"/>
    <property type="match status" value="1"/>
</dbReference>
<evidence type="ECO:0000256" key="6">
    <source>
        <dbReference type="SAM" id="SignalP"/>
    </source>
</evidence>
<feature type="chain" id="PRO_5043496195" description="Ig-like domain-containing protein" evidence="6">
    <location>
        <begin position="22"/>
        <end position="955"/>
    </location>
</feature>
<keyword evidence="6" id="KW-0732">Signal</keyword>
<feature type="domain" description="Ig-like" evidence="7">
    <location>
        <begin position="433"/>
        <end position="517"/>
    </location>
</feature>
<evidence type="ECO:0000259" key="7">
    <source>
        <dbReference type="PROSITE" id="PS50835"/>
    </source>
</evidence>
<comment type="subcellular location">
    <subcellularLocation>
        <location evidence="1">Membrane</location>
        <topology evidence="1">Single-pass type I membrane protein</topology>
    </subcellularLocation>
</comment>
<dbReference type="SMART" id="SM00408">
    <property type="entry name" value="IGc2"/>
    <property type="match status" value="8"/>
</dbReference>
<dbReference type="Pfam" id="PF08205">
    <property type="entry name" value="C2-set_2"/>
    <property type="match status" value="4"/>
</dbReference>
<feature type="domain" description="Ig-like" evidence="7">
    <location>
        <begin position="235"/>
        <end position="326"/>
    </location>
</feature>
<dbReference type="Pfam" id="PF07679">
    <property type="entry name" value="I-set"/>
    <property type="match status" value="2"/>
</dbReference>
<comment type="caution">
    <text evidence="8">The sequence shown here is derived from an EMBL/GenBank/DDBJ whole genome shotgun (WGS) entry which is preliminary data.</text>
</comment>
<evidence type="ECO:0000256" key="1">
    <source>
        <dbReference type="ARBA" id="ARBA00004479"/>
    </source>
</evidence>
<reference evidence="8 9" key="1">
    <citation type="journal article" date="2022" name="Nat. Ecol. Evol.">
        <title>A masculinizing supergene underlies an exaggerated male reproductive morph in a spider.</title>
        <authorList>
            <person name="Hendrickx F."/>
            <person name="De Corte Z."/>
            <person name="Sonet G."/>
            <person name="Van Belleghem S.M."/>
            <person name="Kostlbacher S."/>
            <person name="Vangestel C."/>
        </authorList>
    </citation>
    <scope>NUCLEOTIDE SEQUENCE [LARGE SCALE GENOMIC DNA]</scope>
    <source>
        <strain evidence="8">W744_W776</strain>
    </source>
</reference>
<evidence type="ECO:0000256" key="3">
    <source>
        <dbReference type="ARBA" id="ARBA00023157"/>
    </source>
</evidence>
<dbReference type="InterPro" id="IPR007110">
    <property type="entry name" value="Ig-like_dom"/>
</dbReference>
<dbReference type="InterPro" id="IPR003599">
    <property type="entry name" value="Ig_sub"/>
</dbReference>
<dbReference type="GO" id="GO:0098609">
    <property type="term" value="P:cell-cell adhesion"/>
    <property type="evidence" value="ECO:0007669"/>
    <property type="project" value="TreeGrafter"/>
</dbReference>
<sequence>MKEHLILTVLVLGTVWKVSKGDNQYFRVKPTDQESKEGGEVEFQCYIGNRGGDVQWSKDGFLLGFDPKIPGYPRYFMNVKESEGVYNLHIKKVNFQDEGEFQCQVGPATNHTPIRAGAQLKILIPPDYMTVNGLGQASTMEVKENVTVKLSCQAVGSKPAAQLKWYRDNVEVSKESVQYDEKEGKSRYIASSYLTIRPLVQDHGTKFACEAFHKALDHRMRNEVTLSVLHPPGPPRIEGYEEGTIVKAGEALTLLCISEGGNPPPQLIWYRSNVQIDATYYSTMDDTATANNLTFIVSAADNTGAYHCRSSNAATKEPLTASIKLSVYYLSNKMWIRGPPEASRGGTVVLSCQTDPSNPRSDLWWTIDGQKVAAGEESVLETSEGWVTTSNLTITLTRQEPDMKLFSCFAKNPHVSGTASTTHKLRVVYPPKPPVILGYDAESPRQVGDVQRFNCVSSGGNPSPMLSWFKGDREISTPMVTSGRNVSTELVIRVQLSDNGAFYRCEANNSALKKPLSAFVRVSVRFPPANVSIAVQPLEPRAGDNVTLTCTSSSSNPLVRLSWKHNGILIRDHQETTASSSHGGISTKSRISLLVSPKDDRALFTCEAKREEGSGPDVVDRFTLRIRHAPVFLKASHIVEVNERGSTTLNLTAEAYPEPITYTWSRGQNQIKVSEDQRIVGLGPLLMIKNASRNDSGEYACVAENEEGQSRKGVTVNVLYGATVDSVTVTSPSGPVFEGTEATLECRATAHPATTEMIKWRIKGSTLRNSRPGLDTTRSTLHIANVSRDMRGLVECTADNGIGGPSVLSVLLNVFYKPQVLHSGGELDRTSGRIKCVVDGFPNVTITWTFNGTVLRVNNNKYGVTLSHKNDVQWTSILVVRDIDSMDHGIYTCVAKNTLGYDSADIILNDRVCCFQVKKVEYFLLPFESVELQFGKSHACFLRMDVRFSSDLRKY</sequence>
<dbReference type="Gene3D" id="2.60.40.10">
    <property type="entry name" value="Immunoglobulins"/>
    <property type="match status" value="9"/>
</dbReference>
<keyword evidence="9" id="KW-1185">Reference proteome</keyword>
<dbReference type="InterPro" id="IPR013098">
    <property type="entry name" value="Ig_I-set"/>
</dbReference>
<evidence type="ECO:0000256" key="5">
    <source>
        <dbReference type="ARBA" id="ARBA00023319"/>
    </source>
</evidence>
<dbReference type="GO" id="GO:0005911">
    <property type="term" value="C:cell-cell junction"/>
    <property type="evidence" value="ECO:0007669"/>
    <property type="project" value="TreeGrafter"/>
</dbReference>
<dbReference type="PANTHER" id="PTHR11640:SF136">
    <property type="entry name" value="NEPHRIN"/>
    <property type="match status" value="1"/>
</dbReference>
<feature type="domain" description="Ig-like" evidence="7">
    <location>
        <begin position="805"/>
        <end position="909"/>
    </location>
</feature>
<dbReference type="Proteomes" id="UP000827092">
    <property type="component" value="Unassembled WGS sequence"/>
</dbReference>
<dbReference type="GO" id="GO:0050839">
    <property type="term" value="F:cell adhesion molecule binding"/>
    <property type="evidence" value="ECO:0007669"/>
    <property type="project" value="TreeGrafter"/>
</dbReference>
<feature type="domain" description="Ig-like" evidence="7">
    <location>
        <begin position="24"/>
        <end position="105"/>
    </location>
</feature>